<dbReference type="PROSITE" id="PS51257">
    <property type="entry name" value="PROKAR_LIPOPROTEIN"/>
    <property type="match status" value="1"/>
</dbReference>
<keyword evidence="1" id="KW-0472">Membrane</keyword>
<sequence>MKKFAIAIVVLCAVLLAFGCLFTGLPVQAQEEQGNTDLNANIEDILKDLDVDALQEYLDTLTQEQKEALGGDVLEVLRSLVTGEYSLDYGNALSALAGMVFDKLSGLLPAFCVICSVSILCGILGKFKSSFSEKGTSHIIFFVGYCTVLVLILTSLAGVIKDCADTVSSLQRQMQAIFPILLTLIATSGGSVSVAVYRPAVLFLSESVVSIIVSVVFPLASLMCVLNMVGNMSGELKLKNFCAFFASVIKWTLGISLTAFTVFLSVQGITSATYDGFSFKAAKYAVSNTVPIIGSFLGSGFDLVIAGSVLIKNSLGACGIFLLAIVIAVPLVQLVAYNLFLKLAAAVTEPMGDEKVSSFLSSLSGTVNYFTAGLLAVGFMYFITILLLICSSNALF</sequence>
<keyword evidence="2" id="KW-0732">Signal</keyword>
<keyword evidence="1" id="KW-1133">Transmembrane helix</keyword>
<organism evidence="3 4">
    <name type="scientific">Candidatus Borkfalkia faecipullorum</name>
    <dbReference type="NCBI Taxonomy" id="2838510"/>
    <lineage>
        <taxon>Bacteria</taxon>
        <taxon>Bacillati</taxon>
        <taxon>Bacillota</taxon>
        <taxon>Clostridia</taxon>
        <taxon>Christensenellales</taxon>
        <taxon>Christensenellaceae</taxon>
        <taxon>Candidatus Borkfalkia</taxon>
    </lineage>
</organism>
<feature type="chain" id="PRO_5039059587" evidence="2">
    <location>
        <begin position="30"/>
        <end position="396"/>
    </location>
</feature>
<dbReference type="EMBL" id="DXFX01000075">
    <property type="protein sequence ID" value="HIX07991.1"/>
    <property type="molecule type" value="Genomic_DNA"/>
</dbReference>
<accession>A0A9D2AFV2</accession>
<proteinExistence type="predicted"/>
<evidence type="ECO:0000256" key="2">
    <source>
        <dbReference type="SAM" id="SignalP"/>
    </source>
</evidence>
<comment type="caution">
    <text evidence="3">The sequence shown here is derived from an EMBL/GenBank/DDBJ whole genome shotgun (WGS) entry which is preliminary data.</text>
</comment>
<reference evidence="3" key="2">
    <citation type="submission" date="2021-04" db="EMBL/GenBank/DDBJ databases">
        <authorList>
            <person name="Gilroy R."/>
        </authorList>
    </citation>
    <scope>NUCLEOTIDE SEQUENCE</scope>
    <source>
        <strain evidence="3">811</strain>
    </source>
</reference>
<dbReference type="Pfam" id="PF09546">
    <property type="entry name" value="Spore_III_AE"/>
    <property type="match status" value="1"/>
</dbReference>
<feature type="transmembrane region" description="Helical" evidence="1">
    <location>
        <begin position="139"/>
        <end position="160"/>
    </location>
</feature>
<evidence type="ECO:0000313" key="4">
    <source>
        <dbReference type="Proteomes" id="UP000824204"/>
    </source>
</evidence>
<feature type="signal peptide" evidence="2">
    <location>
        <begin position="1"/>
        <end position="29"/>
    </location>
</feature>
<reference evidence="3" key="1">
    <citation type="journal article" date="2021" name="PeerJ">
        <title>Extensive microbial diversity within the chicken gut microbiome revealed by metagenomics and culture.</title>
        <authorList>
            <person name="Gilroy R."/>
            <person name="Ravi A."/>
            <person name="Getino M."/>
            <person name="Pursley I."/>
            <person name="Horton D.L."/>
            <person name="Alikhan N.F."/>
            <person name="Baker D."/>
            <person name="Gharbi K."/>
            <person name="Hall N."/>
            <person name="Watson M."/>
            <person name="Adriaenssens E.M."/>
            <person name="Foster-Nyarko E."/>
            <person name="Jarju S."/>
            <person name="Secka A."/>
            <person name="Antonio M."/>
            <person name="Oren A."/>
            <person name="Chaudhuri R.R."/>
            <person name="La Ragione R."/>
            <person name="Hildebrand F."/>
            <person name="Pallen M.J."/>
        </authorList>
    </citation>
    <scope>NUCLEOTIDE SEQUENCE</scope>
    <source>
        <strain evidence="3">811</strain>
    </source>
</reference>
<name>A0A9D2AFV2_9FIRM</name>
<keyword evidence="1" id="KW-0812">Transmembrane</keyword>
<dbReference type="InterPro" id="IPR014194">
    <property type="entry name" value="Spore_III_AE"/>
</dbReference>
<feature type="transmembrane region" description="Helical" evidence="1">
    <location>
        <begin position="369"/>
        <end position="390"/>
    </location>
</feature>
<gene>
    <name evidence="3" type="ORF">H9741_05945</name>
</gene>
<dbReference type="AlphaFoldDB" id="A0A9D2AFV2"/>
<dbReference type="Proteomes" id="UP000824204">
    <property type="component" value="Unassembled WGS sequence"/>
</dbReference>
<feature type="transmembrane region" description="Helical" evidence="1">
    <location>
        <begin position="241"/>
        <end position="269"/>
    </location>
</feature>
<feature type="transmembrane region" description="Helical" evidence="1">
    <location>
        <begin position="106"/>
        <end position="127"/>
    </location>
</feature>
<evidence type="ECO:0000256" key="1">
    <source>
        <dbReference type="SAM" id="Phobius"/>
    </source>
</evidence>
<protein>
    <submittedName>
        <fullName evidence="3">Stage III sporulation protein AE</fullName>
    </submittedName>
</protein>
<feature type="transmembrane region" description="Helical" evidence="1">
    <location>
        <begin position="208"/>
        <end position="229"/>
    </location>
</feature>
<feature type="transmembrane region" description="Helical" evidence="1">
    <location>
        <begin position="318"/>
        <end position="340"/>
    </location>
</feature>
<evidence type="ECO:0000313" key="3">
    <source>
        <dbReference type="EMBL" id="HIX07991.1"/>
    </source>
</evidence>
<feature type="transmembrane region" description="Helical" evidence="1">
    <location>
        <begin position="289"/>
        <end position="311"/>
    </location>
</feature>